<proteinExistence type="inferred from homology"/>
<dbReference type="GO" id="GO:0009733">
    <property type="term" value="P:response to auxin"/>
    <property type="evidence" value="ECO:0007669"/>
    <property type="project" value="InterPro"/>
</dbReference>
<keyword evidence="2" id="KW-0472">Membrane</keyword>
<reference evidence="3 4" key="1">
    <citation type="journal article" date="2021" name="Hortic Res">
        <title>The domestication of Cucurbita argyrosperma as revealed by the genome of its wild relative.</title>
        <authorList>
            <person name="Barrera-Redondo J."/>
            <person name="Sanchez-de la Vega G."/>
            <person name="Aguirre-Liguori J.A."/>
            <person name="Castellanos-Morales G."/>
            <person name="Gutierrez-Guerrero Y.T."/>
            <person name="Aguirre-Dugua X."/>
            <person name="Aguirre-Planter E."/>
            <person name="Tenaillon M.I."/>
            <person name="Lira-Saade R."/>
            <person name="Eguiarte L.E."/>
        </authorList>
    </citation>
    <scope>NUCLEOTIDE SEQUENCE [LARGE SCALE GENOMIC DNA]</scope>
    <source>
        <strain evidence="3">JBR-2021</strain>
    </source>
</reference>
<name>A0AAV6LUX3_9ROSI</name>
<feature type="non-terminal residue" evidence="3">
    <location>
        <position position="1"/>
    </location>
</feature>
<dbReference type="Proteomes" id="UP000685013">
    <property type="component" value="Chromosome 20"/>
</dbReference>
<evidence type="ECO:0000313" key="4">
    <source>
        <dbReference type="Proteomes" id="UP000685013"/>
    </source>
</evidence>
<evidence type="ECO:0000313" key="3">
    <source>
        <dbReference type="EMBL" id="KAG6571058.1"/>
    </source>
</evidence>
<dbReference type="AlphaFoldDB" id="A0AAV6LUX3"/>
<sequence length="263" mass="30043">MVKNLLFGMIIILDSLPSRTDFPIFSASPLSQIALRQNFRTVCVSDWYITSSRSPKEVEIADYYNLMESPFRRINRTSCRFQNMVSSGLGFVVKWISISLTISQMDINFIGVISIVAMIGDHCNHVSKIKRDNVRALFIEKDGFSIMSLFMLASLIMGIYLPFWILQVKKFLQVRSNFPGNPLYVPKGHIAVYVGAIQRKRFVVPISYLNHPSFQQLLKHAEEEFGFHHPHGGLTIPCNEDAFLDLTSRLQISLRGEGKFTKF</sequence>
<keyword evidence="4" id="KW-1185">Reference proteome</keyword>
<protein>
    <submittedName>
        <fullName evidence="3">Auxin-responsive protein SAUR24</fullName>
    </submittedName>
</protein>
<keyword evidence="2" id="KW-1133">Transmembrane helix</keyword>
<keyword evidence="2" id="KW-0812">Transmembrane</keyword>
<evidence type="ECO:0000256" key="2">
    <source>
        <dbReference type="SAM" id="Phobius"/>
    </source>
</evidence>
<comment type="caution">
    <text evidence="3">The sequence shown here is derived from an EMBL/GenBank/DDBJ whole genome shotgun (WGS) entry which is preliminary data.</text>
</comment>
<dbReference type="Pfam" id="PF02519">
    <property type="entry name" value="Auxin_inducible"/>
    <property type="match status" value="1"/>
</dbReference>
<gene>
    <name evidence="3" type="primary">SAUR24</name>
    <name evidence="3" type="ORF">SDJN03_29973</name>
</gene>
<feature type="transmembrane region" description="Helical" evidence="2">
    <location>
        <begin position="144"/>
        <end position="166"/>
    </location>
</feature>
<dbReference type="EMBL" id="JAGKQH010000020">
    <property type="protein sequence ID" value="KAG6571058.1"/>
    <property type="molecule type" value="Genomic_DNA"/>
</dbReference>
<comment type="similarity">
    <text evidence="1">Belongs to the ARG7 family.</text>
</comment>
<organism evidence="3 4">
    <name type="scientific">Cucurbita argyrosperma subsp. sororia</name>
    <dbReference type="NCBI Taxonomy" id="37648"/>
    <lineage>
        <taxon>Eukaryota</taxon>
        <taxon>Viridiplantae</taxon>
        <taxon>Streptophyta</taxon>
        <taxon>Embryophyta</taxon>
        <taxon>Tracheophyta</taxon>
        <taxon>Spermatophyta</taxon>
        <taxon>Magnoliopsida</taxon>
        <taxon>eudicotyledons</taxon>
        <taxon>Gunneridae</taxon>
        <taxon>Pentapetalae</taxon>
        <taxon>rosids</taxon>
        <taxon>fabids</taxon>
        <taxon>Cucurbitales</taxon>
        <taxon>Cucurbitaceae</taxon>
        <taxon>Cucurbiteae</taxon>
        <taxon>Cucurbita</taxon>
    </lineage>
</organism>
<accession>A0AAV6LUX3</accession>
<dbReference type="PANTHER" id="PTHR31929">
    <property type="entry name" value="SAUR-LIKE AUXIN-RESPONSIVE PROTEIN FAMILY-RELATED"/>
    <property type="match status" value="1"/>
</dbReference>
<dbReference type="InterPro" id="IPR003676">
    <property type="entry name" value="SAUR_fam"/>
</dbReference>
<evidence type="ECO:0000256" key="1">
    <source>
        <dbReference type="ARBA" id="ARBA00006974"/>
    </source>
</evidence>